<feature type="region of interest" description="Disordered" evidence="1">
    <location>
        <begin position="152"/>
        <end position="175"/>
    </location>
</feature>
<sequence>MDLTTMFSSTAPTGTRSSAGFVFNDDDMRSANVVNGLAAGRFGTDKTQAQLLVHSNDSYLATVRWQAAFTKTGDSFSIDVNDCLAAEEASNAVTDARLKVLCGSQSSFTIDSEGDGRDGLTSYGKGIGNFLGDGRAQKVCFSSDTVRLGVKQNGTSQCRRCPRRPRPDGDDRFGDGDQLGLAVIDPFAGAGRKALNRETANESHDKRDGKENRNTQSDRSMSKSVDLSNIRNRAQGIAEGEVTPAEVELARDVLKRRTGQISAALYIVGLCGDASDAELIESYLHGAERDVHGETALKALCRYLNLVDRYHSLVRRYIMADRDLDWMNSRMAAIHLADLYLARFEDDEVGCRLVDIFGNLAHPLRASARSALVDFLNLRHVLADPFGLDLEEWDEDEEIIASAAVKRFKCKRHAFPGKRSVH</sequence>
<feature type="compositionally biased region" description="Basic and acidic residues" evidence="1">
    <location>
        <begin position="196"/>
        <end position="213"/>
    </location>
</feature>
<dbReference type="AlphaFoldDB" id="A0A178YS64"/>
<name>A0A178YS64_SINSA</name>
<dbReference type="Proteomes" id="UP000078507">
    <property type="component" value="Unassembled WGS sequence"/>
</dbReference>
<gene>
    <name evidence="2" type="ORF">ATB98_12455</name>
</gene>
<feature type="region of interest" description="Disordered" evidence="1">
    <location>
        <begin position="196"/>
        <end position="228"/>
    </location>
</feature>
<feature type="compositionally biased region" description="Basic and acidic residues" evidence="1">
    <location>
        <begin position="165"/>
        <end position="175"/>
    </location>
</feature>
<reference evidence="2 3" key="1">
    <citation type="submission" date="2015-11" db="EMBL/GenBank/DDBJ databases">
        <title>Ensifer anhuiense sp. nov., an effective nitrogen fixation bacterium with Glycine soja.</title>
        <authorList>
            <person name="Yan H."/>
            <person name="Chen W."/>
        </authorList>
    </citation>
    <scope>NUCLEOTIDE SEQUENCE [LARGE SCALE GENOMIC DNA]</scope>
    <source>
        <strain evidence="2 3">LMG 7837</strain>
    </source>
</reference>
<evidence type="ECO:0000313" key="3">
    <source>
        <dbReference type="Proteomes" id="UP000078507"/>
    </source>
</evidence>
<organism evidence="2 3">
    <name type="scientific">Sinorhizobium saheli</name>
    <dbReference type="NCBI Taxonomy" id="36856"/>
    <lineage>
        <taxon>Bacteria</taxon>
        <taxon>Pseudomonadati</taxon>
        <taxon>Pseudomonadota</taxon>
        <taxon>Alphaproteobacteria</taxon>
        <taxon>Hyphomicrobiales</taxon>
        <taxon>Rhizobiaceae</taxon>
        <taxon>Sinorhizobium/Ensifer group</taxon>
        <taxon>Sinorhizobium</taxon>
    </lineage>
</organism>
<proteinExistence type="predicted"/>
<evidence type="ECO:0000256" key="1">
    <source>
        <dbReference type="SAM" id="MobiDB-lite"/>
    </source>
</evidence>
<dbReference type="EMBL" id="LNQB01000042">
    <property type="protein sequence ID" value="OAP50227.1"/>
    <property type="molecule type" value="Genomic_DNA"/>
</dbReference>
<feature type="compositionally biased region" description="Polar residues" evidence="1">
    <location>
        <begin position="214"/>
        <end position="228"/>
    </location>
</feature>
<accession>A0A178YS64</accession>
<keyword evidence="3" id="KW-1185">Reference proteome</keyword>
<protein>
    <submittedName>
        <fullName evidence="2">Uncharacterized protein</fullName>
    </submittedName>
</protein>
<comment type="caution">
    <text evidence="2">The sequence shown here is derived from an EMBL/GenBank/DDBJ whole genome shotgun (WGS) entry which is preliminary data.</text>
</comment>
<evidence type="ECO:0000313" key="2">
    <source>
        <dbReference type="EMBL" id="OAP50227.1"/>
    </source>
</evidence>